<dbReference type="STRING" id="237561.A0A1D8PE03"/>
<dbReference type="CGD" id="CAL0000177231">
    <property type="gene designation" value="orf19.4450.1"/>
</dbReference>
<accession>A0A1D8PE03</accession>
<reference evidence="3 4" key="3">
    <citation type="journal article" date="2013" name="Genome Biol.">
        <title>Assembly of a phased diploid Candida albicans genome facilitates allele-specific measurements and provides a simple model for repeat and indel structure.</title>
        <authorList>
            <person name="Muzzey D."/>
            <person name="Schwartz K."/>
            <person name="Weissman J.S."/>
            <person name="Sherlock G."/>
        </authorList>
    </citation>
    <scope>NUCLEOTIDE SEQUENCE [LARGE SCALE GENOMIC DNA]</scope>
    <source>
        <strain evidence="4">SC5314 / ATCC MYA-2876</strain>
    </source>
</reference>
<sequence>MALAKSKLLTPGTAILIGGVCYGSWAIWMARNYFHRSSIRKVYVESDKEYERVHPMQKIQYEGNYKSQ</sequence>
<dbReference type="AlphaFoldDB" id="A0A1D8PE03"/>
<dbReference type="VEuPathDB" id="FungiDB:C1_07160C_A"/>
<dbReference type="GeneID" id="30515020"/>
<feature type="transmembrane region" description="Helical" evidence="1">
    <location>
        <begin position="12"/>
        <end position="30"/>
    </location>
</feature>
<dbReference type="InParanoid" id="A0A1D8PE03"/>
<gene>
    <name evidence="3" type="ordered locus">CAALFM_C107160CA</name>
    <name evidence="2" type="ordered locus">orf19.4450.1</name>
</gene>
<proteinExistence type="predicted"/>
<evidence type="ECO:0000313" key="3">
    <source>
        <dbReference type="EMBL" id="AOW26368.1"/>
    </source>
</evidence>
<dbReference type="OMA" id="AMYMARN"/>
<dbReference type="EMBL" id="CP017623">
    <property type="protein sequence ID" value="AOW26368.1"/>
    <property type="molecule type" value="Genomic_DNA"/>
</dbReference>
<evidence type="ECO:0000313" key="4">
    <source>
        <dbReference type="Proteomes" id="UP000000559"/>
    </source>
</evidence>
<evidence type="ECO:0000256" key="1">
    <source>
        <dbReference type="SAM" id="Phobius"/>
    </source>
</evidence>
<dbReference type="Proteomes" id="UP000000559">
    <property type="component" value="Chromosome 1"/>
</dbReference>
<keyword evidence="4" id="KW-1185">Reference proteome</keyword>
<dbReference type="OrthoDB" id="4011638at2759"/>
<organism evidence="3 4">
    <name type="scientific">Candida albicans (strain SC5314 / ATCC MYA-2876)</name>
    <name type="common">Yeast</name>
    <dbReference type="NCBI Taxonomy" id="237561"/>
    <lineage>
        <taxon>Eukaryota</taxon>
        <taxon>Fungi</taxon>
        <taxon>Dikarya</taxon>
        <taxon>Ascomycota</taxon>
        <taxon>Saccharomycotina</taxon>
        <taxon>Pichiomycetes</taxon>
        <taxon>Debaryomycetaceae</taxon>
        <taxon>Candida/Lodderomyces clade</taxon>
        <taxon>Candida</taxon>
    </lineage>
</organism>
<protein>
    <submittedName>
        <fullName evidence="3">Uncharacterized protein</fullName>
    </submittedName>
</protein>
<evidence type="ECO:0000313" key="2">
    <source>
        <dbReference type="CGD" id="CAL0000177231"/>
    </source>
</evidence>
<keyword evidence="1" id="KW-0812">Transmembrane</keyword>
<name>A0A1D8PE03_CANAL</name>
<dbReference type="RefSeq" id="XP_019330669.1">
    <property type="nucleotide sequence ID" value="XM_019475124.1"/>
</dbReference>
<keyword evidence="1" id="KW-1133">Transmembrane helix</keyword>
<reference evidence="3 4" key="2">
    <citation type="journal article" date="2007" name="Genome Biol.">
        <title>Assembly of the Candida albicans genome into sixteen supercontigs aligned on the eight chromosomes.</title>
        <authorList>
            <person name="van het Hoog M."/>
            <person name="Rast T.J."/>
            <person name="Martchenko M."/>
            <person name="Grindle S."/>
            <person name="Dignard D."/>
            <person name="Hogues H."/>
            <person name="Cuomo C."/>
            <person name="Berriman M."/>
            <person name="Scherer S."/>
            <person name="Magee B.B."/>
            <person name="Whiteway M."/>
            <person name="Chibana H."/>
            <person name="Nantel A."/>
            <person name="Magee P.T."/>
        </authorList>
    </citation>
    <scope>GENOME REANNOTATION</scope>
    <source>
        <strain evidence="4">SC5314 / ATCC MYA-2876</strain>
    </source>
</reference>
<dbReference type="KEGG" id="cal:CAALFM_C107160CA"/>
<keyword evidence="1" id="KW-0472">Membrane</keyword>
<reference evidence="3 4" key="1">
    <citation type="journal article" date="2004" name="Proc. Natl. Acad. Sci. U.S.A.">
        <title>The diploid genome sequence of Candida albicans.</title>
        <authorList>
            <person name="Jones T."/>
            <person name="Federspiel N.A."/>
            <person name="Chibana H."/>
            <person name="Dungan J."/>
            <person name="Kalman S."/>
            <person name="Magee B.B."/>
            <person name="Newport G."/>
            <person name="Thorstenson Y.R."/>
            <person name="Agabian N."/>
            <person name="Magee P.T."/>
            <person name="Davis R.W."/>
            <person name="Scherer S."/>
        </authorList>
    </citation>
    <scope>NUCLEOTIDE SEQUENCE [LARGE SCALE GENOMIC DNA]</scope>
    <source>
        <strain evidence="4">SC5314 / ATCC MYA-2876</strain>
    </source>
</reference>